<organism evidence="1 2">
    <name type="scientific">Chitinimonas prasina</name>
    <dbReference type="NCBI Taxonomy" id="1434937"/>
    <lineage>
        <taxon>Bacteria</taxon>
        <taxon>Pseudomonadati</taxon>
        <taxon>Pseudomonadota</taxon>
        <taxon>Betaproteobacteria</taxon>
        <taxon>Neisseriales</taxon>
        <taxon>Chitinibacteraceae</taxon>
        <taxon>Chitinimonas</taxon>
    </lineage>
</organism>
<gene>
    <name evidence="1" type="ORF">GCM10007907_18190</name>
</gene>
<evidence type="ECO:0000313" key="2">
    <source>
        <dbReference type="Proteomes" id="UP001156706"/>
    </source>
</evidence>
<name>A0ABQ5YE54_9NEIS</name>
<comment type="caution">
    <text evidence="1">The sequence shown here is derived from an EMBL/GenBank/DDBJ whole genome shotgun (WGS) entry which is preliminary data.</text>
</comment>
<keyword evidence="2" id="KW-1185">Reference proteome</keyword>
<protein>
    <submittedName>
        <fullName evidence="1">Uncharacterized protein</fullName>
    </submittedName>
</protein>
<proteinExistence type="predicted"/>
<dbReference type="Proteomes" id="UP001156706">
    <property type="component" value="Unassembled WGS sequence"/>
</dbReference>
<reference evidence="2" key="1">
    <citation type="journal article" date="2019" name="Int. J. Syst. Evol. Microbiol.">
        <title>The Global Catalogue of Microorganisms (GCM) 10K type strain sequencing project: providing services to taxonomists for standard genome sequencing and annotation.</title>
        <authorList>
            <consortium name="The Broad Institute Genomics Platform"/>
            <consortium name="The Broad Institute Genome Sequencing Center for Infectious Disease"/>
            <person name="Wu L."/>
            <person name="Ma J."/>
        </authorList>
    </citation>
    <scope>NUCLEOTIDE SEQUENCE [LARGE SCALE GENOMIC DNA]</scope>
    <source>
        <strain evidence="2">NBRC 110044</strain>
    </source>
</reference>
<dbReference type="EMBL" id="BSOG01000002">
    <property type="protein sequence ID" value="GLR13029.1"/>
    <property type="molecule type" value="Genomic_DNA"/>
</dbReference>
<accession>A0ABQ5YE54</accession>
<evidence type="ECO:0000313" key="1">
    <source>
        <dbReference type="EMBL" id="GLR13029.1"/>
    </source>
</evidence>
<sequence>MSSWNYRVMKRGKYIAIYEVYYADDGSVEGYSKEPVSPEADDLEELRETFSLLMDALKEPVITYER</sequence>